<dbReference type="AlphaFoldDB" id="A0A6C0ADA7"/>
<keyword evidence="1" id="KW-0472">Membrane</keyword>
<feature type="transmembrane region" description="Helical" evidence="1">
    <location>
        <begin position="38"/>
        <end position="54"/>
    </location>
</feature>
<protein>
    <submittedName>
        <fullName evidence="2">Uncharacterized protein</fullName>
    </submittedName>
</protein>
<evidence type="ECO:0000256" key="1">
    <source>
        <dbReference type="SAM" id="Phobius"/>
    </source>
</evidence>
<proteinExistence type="predicted"/>
<feature type="transmembrane region" description="Helical" evidence="1">
    <location>
        <begin position="12"/>
        <end position="32"/>
    </location>
</feature>
<keyword evidence="1" id="KW-1133">Transmembrane helix</keyword>
<keyword evidence="1" id="KW-0812">Transmembrane</keyword>
<sequence>MKEENFKIGISCLILGIIILIISVLIQVQVIKYDDPNAWYWYLLDIIGIILIFSF</sequence>
<evidence type="ECO:0000313" key="2">
    <source>
        <dbReference type="EMBL" id="QHS77698.1"/>
    </source>
</evidence>
<accession>A0A6C0ADA7</accession>
<dbReference type="EMBL" id="MN740593">
    <property type="protein sequence ID" value="QHS77698.1"/>
    <property type="molecule type" value="Genomic_DNA"/>
</dbReference>
<organism evidence="2">
    <name type="scientific">viral metagenome</name>
    <dbReference type="NCBI Taxonomy" id="1070528"/>
    <lineage>
        <taxon>unclassified sequences</taxon>
        <taxon>metagenomes</taxon>
        <taxon>organismal metagenomes</taxon>
    </lineage>
</organism>
<name>A0A6C0ADA7_9ZZZZ</name>
<reference evidence="2" key="1">
    <citation type="journal article" date="2020" name="Nature">
        <title>Giant virus diversity and host interactions through global metagenomics.</title>
        <authorList>
            <person name="Schulz F."/>
            <person name="Roux S."/>
            <person name="Paez-Espino D."/>
            <person name="Jungbluth S."/>
            <person name="Walsh D.A."/>
            <person name="Denef V.J."/>
            <person name="McMahon K.D."/>
            <person name="Konstantinidis K.T."/>
            <person name="Eloe-Fadrosh E.A."/>
            <person name="Kyrpides N.C."/>
            <person name="Woyke T."/>
        </authorList>
    </citation>
    <scope>NUCLEOTIDE SEQUENCE</scope>
    <source>
        <strain evidence="2">GVMAG-S-1021933-23</strain>
    </source>
</reference>